<dbReference type="NCBIfam" id="TIGR00559">
    <property type="entry name" value="pdxJ"/>
    <property type="match status" value="1"/>
</dbReference>
<dbReference type="AlphaFoldDB" id="A0A150PAF8"/>
<feature type="site" description="Transition state stabilizer" evidence="4">
    <location>
        <position position="151"/>
    </location>
</feature>
<keyword evidence="1 4" id="KW-0963">Cytoplasm</keyword>
<evidence type="ECO:0000256" key="3">
    <source>
        <dbReference type="ARBA" id="ARBA00023096"/>
    </source>
</evidence>
<feature type="binding site" evidence="4">
    <location>
        <position position="17"/>
    </location>
    <ligand>
        <name>3-amino-2-oxopropyl phosphate</name>
        <dbReference type="ChEBI" id="CHEBI:57279"/>
    </ligand>
</feature>
<feature type="binding site" evidence="4">
    <location>
        <begin position="214"/>
        <end position="215"/>
    </location>
    <ligand>
        <name>3-amino-2-oxopropyl phosphate</name>
        <dbReference type="ChEBI" id="CHEBI:57279"/>
    </ligand>
</feature>
<dbReference type="NCBIfam" id="NF003625">
    <property type="entry name" value="PRK05265.1-3"/>
    <property type="match status" value="1"/>
</dbReference>
<evidence type="ECO:0000256" key="4">
    <source>
        <dbReference type="HAMAP-Rule" id="MF_00279"/>
    </source>
</evidence>
<dbReference type="GO" id="GO:0005829">
    <property type="term" value="C:cytosol"/>
    <property type="evidence" value="ECO:0007669"/>
    <property type="project" value="TreeGrafter"/>
</dbReference>
<dbReference type="PANTHER" id="PTHR30456">
    <property type="entry name" value="PYRIDOXINE 5'-PHOSPHATE SYNTHASE"/>
    <property type="match status" value="1"/>
</dbReference>
<comment type="similarity">
    <text evidence="4">Belongs to the PNP synthase family.</text>
</comment>
<comment type="pathway">
    <text evidence="4">Cofactor biosynthesis; pyridoxine 5'-phosphate biosynthesis; pyridoxine 5'-phosphate from D-erythrose 4-phosphate: step 5/5.</text>
</comment>
<evidence type="ECO:0000313" key="6">
    <source>
        <dbReference type="EMBL" id="KYF52679.1"/>
    </source>
</evidence>
<accession>A0A150PAF8</accession>
<dbReference type="NCBIfam" id="NF003626">
    <property type="entry name" value="PRK05265.1-4"/>
    <property type="match status" value="1"/>
</dbReference>
<comment type="caution">
    <text evidence="6">The sequence shown here is derived from an EMBL/GenBank/DDBJ whole genome shotgun (WGS) entry which is preliminary data.</text>
</comment>
<feature type="active site" description="Proton acceptor" evidence="4">
    <location>
        <position position="70"/>
    </location>
</feature>
<dbReference type="Pfam" id="PF03740">
    <property type="entry name" value="PdxJ"/>
    <property type="match status" value="1"/>
</dbReference>
<comment type="subcellular location">
    <subcellularLocation>
        <location evidence="4">Cytoplasm</location>
    </subcellularLocation>
</comment>
<proteinExistence type="inferred from homology"/>
<comment type="function">
    <text evidence="4">Catalyzes the complicated ring closure reaction between the two acyclic compounds 1-deoxy-D-xylulose-5-phosphate (DXP) and 3-amino-2-oxopropyl phosphate (1-amino-acetone-3-phosphate or AAP) to form pyridoxine 5'-phosphate (PNP) and inorganic phosphate.</text>
</comment>
<dbReference type="InterPro" id="IPR013785">
    <property type="entry name" value="Aldolase_TIM"/>
</dbReference>
<reference evidence="6 7" key="1">
    <citation type="submission" date="2014-02" db="EMBL/GenBank/DDBJ databases">
        <title>The small core and large imbalanced accessory genome model reveals a collaborative survival strategy of Sorangium cellulosum strains in nature.</title>
        <authorList>
            <person name="Han K."/>
            <person name="Peng R."/>
            <person name="Blom J."/>
            <person name="Li Y.-Z."/>
        </authorList>
    </citation>
    <scope>NUCLEOTIDE SEQUENCE [LARGE SCALE GENOMIC DNA]</scope>
    <source>
        <strain evidence="6 7">So0157-25</strain>
    </source>
</reference>
<feature type="active site" description="Proton donor" evidence="4">
    <location>
        <position position="191"/>
    </location>
</feature>
<feature type="binding site" evidence="4">
    <location>
        <position position="192"/>
    </location>
    <ligand>
        <name>3-amino-2-oxopropyl phosphate</name>
        <dbReference type="ChEBI" id="CHEBI:57279"/>
    </ligand>
</feature>
<dbReference type="GO" id="GO:0008615">
    <property type="term" value="P:pyridoxine biosynthetic process"/>
    <property type="evidence" value="ECO:0007669"/>
    <property type="project" value="UniProtKB-UniRule"/>
</dbReference>
<name>A0A150PAF8_SORCE</name>
<dbReference type="PANTHER" id="PTHR30456:SF0">
    <property type="entry name" value="PYRIDOXINE 5'-PHOSPHATE SYNTHASE"/>
    <property type="match status" value="1"/>
</dbReference>
<gene>
    <name evidence="4" type="primary">pdxJ</name>
    <name evidence="6" type="ORF">BE08_08215</name>
</gene>
<feature type="binding site" evidence="4">
    <location>
        <position position="44"/>
    </location>
    <ligand>
        <name>1-deoxy-D-xylulose 5-phosphate</name>
        <dbReference type="ChEBI" id="CHEBI:57792"/>
    </ligand>
</feature>
<evidence type="ECO:0000256" key="5">
    <source>
        <dbReference type="NCBIfam" id="TIGR00559"/>
    </source>
</evidence>
<dbReference type="HAMAP" id="MF_00279">
    <property type="entry name" value="PdxJ"/>
    <property type="match status" value="1"/>
</dbReference>
<organism evidence="6 7">
    <name type="scientific">Sorangium cellulosum</name>
    <name type="common">Polyangium cellulosum</name>
    <dbReference type="NCBI Taxonomy" id="56"/>
    <lineage>
        <taxon>Bacteria</taxon>
        <taxon>Pseudomonadati</taxon>
        <taxon>Myxococcota</taxon>
        <taxon>Polyangia</taxon>
        <taxon>Polyangiales</taxon>
        <taxon>Polyangiaceae</taxon>
        <taxon>Sorangium</taxon>
    </lineage>
</organism>
<dbReference type="Gene3D" id="3.20.20.70">
    <property type="entry name" value="Aldolase class I"/>
    <property type="match status" value="1"/>
</dbReference>
<dbReference type="InterPro" id="IPR004569">
    <property type="entry name" value="PyrdxlP_synth_PdxJ"/>
</dbReference>
<dbReference type="UniPathway" id="UPA00244">
    <property type="reaction ID" value="UER00313"/>
</dbReference>
<comment type="subunit">
    <text evidence="4">Homooctamer; tetramer of dimers.</text>
</comment>
<feature type="binding site" evidence="4">
    <location>
        <position position="49"/>
    </location>
    <ligand>
        <name>1-deoxy-D-xylulose 5-phosphate</name>
        <dbReference type="ChEBI" id="CHEBI:57792"/>
    </ligand>
</feature>
<evidence type="ECO:0000256" key="1">
    <source>
        <dbReference type="ARBA" id="ARBA00022490"/>
    </source>
</evidence>
<dbReference type="InterPro" id="IPR036130">
    <property type="entry name" value="Pyridoxine-5'_phos_synth"/>
</dbReference>
<feature type="binding site" evidence="4">
    <location>
        <position position="6"/>
    </location>
    <ligand>
        <name>3-amino-2-oxopropyl phosphate</name>
        <dbReference type="ChEBI" id="CHEBI:57279"/>
    </ligand>
</feature>
<feature type="binding site" evidence="4">
    <location>
        <position position="100"/>
    </location>
    <ligand>
        <name>1-deoxy-D-xylulose 5-phosphate</name>
        <dbReference type="ChEBI" id="CHEBI:57792"/>
    </ligand>
</feature>
<dbReference type="SUPFAM" id="SSF63892">
    <property type="entry name" value="Pyridoxine 5'-phosphate synthase"/>
    <property type="match status" value="1"/>
</dbReference>
<protein>
    <recommendedName>
        <fullName evidence="4 5">Pyridoxine 5'-phosphate synthase</fullName>
        <shortName evidence="4">PNP synthase</shortName>
        <ecNumber evidence="4 5">2.6.99.2</ecNumber>
    </recommendedName>
</protein>
<comment type="catalytic activity">
    <reaction evidence="4">
        <text>3-amino-2-oxopropyl phosphate + 1-deoxy-D-xylulose 5-phosphate = pyridoxine 5'-phosphate + phosphate + 2 H2O + H(+)</text>
        <dbReference type="Rhea" id="RHEA:15265"/>
        <dbReference type="ChEBI" id="CHEBI:15377"/>
        <dbReference type="ChEBI" id="CHEBI:15378"/>
        <dbReference type="ChEBI" id="CHEBI:43474"/>
        <dbReference type="ChEBI" id="CHEBI:57279"/>
        <dbReference type="ChEBI" id="CHEBI:57792"/>
        <dbReference type="ChEBI" id="CHEBI:58589"/>
        <dbReference type="EC" id="2.6.99.2"/>
    </reaction>
</comment>
<comment type="caution">
    <text evidence="4">Lacks conserved residue(s) required for the propagation of feature annotation.</text>
</comment>
<keyword evidence="2 4" id="KW-0808">Transferase</keyword>
<keyword evidence="3 4" id="KW-0664">Pyridoxine biosynthesis</keyword>
<dbReference type="EC" id="2.6.99.2" evidence="4 5"/>
<dbReference type="Proteomes" id="UP000075420">
    <property type="component" value="Unassembled WGS sequence"/>
</dbReference>
<dbReference type="GO" id="GO:0033856">
    <property type="term" value="F:pyridoxine 5'-phosphate synthase activity"/>
    <property type="evidence" value="ECO:0007669"/>
    <property type="project" value="UniProtKB-UniRule"/>
</dbReference>
<sequence length="245" mass="27029">MKLSVNVNKIALLRNSRGHDAPDVLSFAQKIVGYGAHGITIHPRADRRHITPDDARAVTRYITTVETNFEGDIREEFLDLTLELRPTQCTLVPVSPGELTSHRGWDVVKWRFLLQPVVRRLKEEGIRTSLFVEADPSVVPVVAEMGADRIEIYTGPYAQAFDRGDHRAELDKIVATVRAAVDAGVGINAGHDLTVDNLGPLVREAPQIQEASIGHHLVAHALEVGMKQSVLDYVAAVEGRREQAQ</sequence>
<dbReference type="EMBL" id="JELY01002403">
    <property type="protein sequence ID" value="KYF52679.1"/>
    <property type="molecule type" value="Genomic_DNA"/>
</dbReference>
<evidence type="ECO:0000256" key="2">
    <source>
        <dbReference type="ARBA" id="ARBA00022679"/>
    </source>
</evidence>
<evidence type="ECO:0000313" key="7">
    <source>
        <dbReference type="Proteomes" id="UP000075420"/>
    </source>
</evidence>
<feature type="active site" description="Proton acceptor" evidence="4">
    <location>
        <position position="42"/>
    </location>
</feature>